<name>A0A0B1RBL4_9GAMM</name>
<keyword evidence="1" id="KW-0472">Membrane</keyword>
<keyword evidence="1" id="KW-0812">Transmembrane</keyword>
<dbReference type="AlphaFoldDB" id="A0A0B1RBL4"/>
<dbReference type="RefSeq" id="WP_039329113.1">
    <property type="nucleotide sequence ID" value="NZ_JTJJ01000025.1"/>
</dbReference>
<evidence type="ECO:0000313" key="3">
    <source>
        <dbReference type="Proteomes" id="UP000030853"/>
    </source>
</evidence>
<evidence type="ECO:0008006" key="4">
    <source>
        <dbReference type="Google" id="ProtNLM"/>
    </source>
</evidence>
<evidence type="ECO:0000256" key="1">
    <source>
        <dbReference type="SAM" id="Phobius"/>
    </source>
</evidence>
<feature type="transmembrane region" description="Helical" evidence="1">
    <location>
        <begin position="64"/>
        <end position="87"/>
    </location>
</feature>
<reference evidence="2 3" key="1">
    <citation type="submission" date="2014-11" db="EMBL/GenBank/DDBJ databases">
        <title>Genome sequencing of Pantoea rodasii ND03.</title>
        <authorList>
            <person name="Muhamad Yunos N.Y."/>
            <person name="Chan K.-G."/>
        </authorList>
    </citation>
    <scope>NUCLEOTIDE SEQUENCE [LARGE SCALE GENOMIC DNA]</scope>
    <source>
        <strain evidence="2 3">ND03</strain>
    </source>
</reference>
<evidence type="ECO:0000313" key="2">
    <source>
        <dbReference type="EMBL" id="KHJ69041.1"/>
    </source>
</evidence>
<comment type="caution">
    <text evidence="2">The sequence shown here is derived from an EMBL/GenBank/DDBJ whole genome shotgun (WGS) entry which is preliminary data.</text>
</comment>
<dbReference type="Proteomes" id="UP000030853">
    <property type="component" value="Unassembled WGS sequence"/>
</dbReference>
<gene>
    <name evidence="2" type="ORF">QU24_05810</name>
</gene>
<proteinExistence type="predicted"/>
<keyword evidence="1" id="KW-1133">Transmembrane helix</keyword>
<sequence length="116" mass="12836">MTKSVQRAKWILALLCLVLAFCLAQRSFNLPSAPQTAISASSINHVEDVGGDKLCSISAKSLHAATPMLDSTMPFLLMVMALLVTLFPSQTATGYQRETHFPPIQRRHLTFCVFRE</sequence>
<organism evidence="2 3">
    <name type="scientific">Pantoea rodasii</name>
    <dbReference type="NCBI Taxonomy" id="1076549"/>
    <lineage>
        <taxon>Bacteria</taxon>
        <taxon>Pseudomonadati</taxon>
        <taxon>Pseudomonadota</taxon>
        <taxon>Gammaproteobacteria</taxon>
        <taxon>Enterobacterales</taxon>
        <taxon>Erwiniaceae</taxon>
        <taxon>Pantoea</taxon>
    </lineage>
</organism>
<protein>
    <recommendedName>
        <fullName evidence="4">Copper resistance protein</fullName>
    </recommendedName>
</protein>
<accession>A0A0B1RBL4</accession>
<dbReference type="EMBL" id="JTJJ01000025">
    <property type="protein sequence ID" value="KHJ69041.1"/>
    <property type="molecule type" value="Genomic_DNA"/>
</dbReference>